<dbReference type="GO" id="GO:0003677">
    <property type="term" value="F:DNA binding"/>
    <property type="evidence" value="ECO:0007669"/>
    <property type="project" value="UniProtKB-KW"/>
</dbReference>
<dbReference type="Proteomes" id="UP000823618">
    <property type="component" value="Unassembled WGS sequence"/>
</dbReference>
<dbReference type="InterPro" id="IPR036388">
    <property type="entry name" value="WH-like_DNA-bd_sf"/>
</dbReference>
<accession>A0A9D9N754</accession>
<protein>
    <submittedName>
        <fullName evidence="5">DeoR/GlpR transcriptional regulator</fullName>
    </submittedName>
</protein>
<dbReference type="PANTHER" id="PTHR30363:SF56">
    <property type="entry name" value="TRANSCRIPTIONAL REGULATOR, DEOR FAMILY"/>
    <property type="match status" value="1"/>
</dbReference>
<dbReference type="SMART" id="SM00420">
    <property type="entry name" value="HTH_DEOR"/>
    <property type="match status" value="1"/>
</dbReference>
<sequence>MLTEERHLQILNYLEEKQAVTVAELTKLLDSSESTIRRDLTILDKQKKLKKVHGGATRLEQEFVTMEYDVGTKTNLNQEEKEKIARYAASLVKKDDMVYLDAGTTTEKMIDYLTEKRATFVTNGIVHAKKLMNKGIKTIVIGGRLKETTEAVIGVEAVENLRRYNFTKCFMGANGISKEGGFTTPTSDEAVVKREAIRRSFAAYILADHTKFLRTTAFTFAQLNEACVITDRKPKQQEFKEVVIKEVLQ</sequence>
<comment type="caution">
    <text evidence="5">The sequence shown here is derived from an EMBL/GenBank/DDBJ whole genome shotgun (WGS) entry which is preliminary data.</text>
</comment>
<keyword evidence="2" id="KW-0238">DNA-binding</keyword>
<dbReference type="InterPro" id="IPR001034">
    <property type="entry name" value="DeoR_HTH"/>
</dbReference>
<keyword evidence="3" id="KW-0804">Transcription</keyword>
<dbReference type="InterPro" id="IPR037171">
    <property type="entry name" value="NagB/RpiA_transferase-like"/>
</dbReference>
<feature type="domain" description="HTH deoR-type" evidence="4">
    <location>
        <begin position="3"/>
        <end position="58"/>
    </location>
</feature>
<reference evidence="5" key="2">
    <citation type="journal article" date="2021" name="PeerJ">
        <title>Extensive microbial diversity within the chicken gut microbiome revealed by metagenomics and culture.</title>
        <authorList>
            <person name="Gilroy R."/>
            <person name="Ravi A."/>
            <person name="Getino M."/>
            <person name="Pursley I."/>
            <person name="Horton D.L."/>
            <person name="Alikhan N.F."/>
            <person name="Baker D."/>
            <person name="Gharbi K."/>
            <person name="Hall N."/>
            <person name="Watson M."/>
            <person name="Adriaenssens E.M."/>
            <person name="Foster-Nyarko E."/>
            <person name="Jarju S."/>
            <person name="Secka A."/>
            <person name="Antonio M."/>
            <person name="Oren A."/>
            <person name="Chaudhuri R.R."/>
            <person name="La Ragione R."/>
            <person name="Hildebrand F."/>
            <person name="Pallen M.J."/>
        </authorList>
    </citation>
    <scope>NUCLEOTIDE SEQUENCE</scope>
    <source>
        <strain evidence="5">E3-2379</strain>
    </source>
</reference>
<evidence type="ECO:0000256" key="2">
    <source>
        <dbReference type="ARBA" id="ARBA00023125"/>
    </source>
</evidence>
<dbReference type="GO" id="GO:0003700">
    <property type="term" value="F:DNA-binding transcription factor activity"/>
    <property type="evidence" value="ECO:0007669"/>
    <property type="project" value="InterPro"/>
</dbReference>
<dbReference type="PROSITE" id="PS51000">
    <property type="entry name" value="HTH_DEOR_2"/>
    <property type="match status" value="1"/>
</dbReference>
<dbReference type="EMBL" id="JADIML010000101">
    <property type="protein sequence ID" value="MBO8463006.1"/>
    <property type="molecule type" value="Genomic_DNA"/>
</dbReference>
<dbReference type="SUPFAM" id="SSF46785">
    <property type="entry name" value="Winged helix' DNA-binding domain"/>
    <property type="match status" value="1"/>
</dbReference>
<dbReference type="PANTHER" id="PTHR30363">
    <property type="entry name" value="HTH-TYPE TRANSCRIPTIONAL REGULATOR SRLR-RELATED"/>
    <property type="match status" value="1"/>
</dbReference>
<evidence type="ECO:0000313" key="6">
    <source>
        <dbReference type="Proteomes" id="UP000823618"/>
    </source>
</evidence>
<dbReference type="InterPro" id="IPR014036">
    <property type="entry name" value="DeoR-like_C"/>
</dbReference>
<evidence type="ECO:0000259" key="4">
    <source>
        <dbReference type="PROSITE" id="PS51000"/>
    </source>
</evidence>
<dbReference type="InterPro" id="IPR036390">
    <property type="entry name" value="WH_DNA-bd_sf"/>
</dbReference>
<name>A0A9D9N754_9FIRM</name>
<dbReference type="PRINTS" id="PR00037">
    <property type="entry name" value="HTHLACR"/>
</dbReference>
<dbReference type="SUPFAM" id="SSF100950">
    <property type="entry name" value="NagB/RpiA/CoA transferase-like"/>
    <property type="match status" value="1"/>
</dbReference>
<reference evidence="5" key="1">
    <citation type="submission" date="2020-10" db="EMBL/GenBank/DDBJ databases">
        <authorList>
            <person name="Gilroy R."/>
        </authorList>
    </citation>
    <scope>NUCLEOTIDE SEQUENCE</scope>
    <source>
        <strain evidence="5">E3-2379</strain>
    </source>
</reference>
<dbReference type="InterPro" id="IPR050313">
    <property type="entry name" value="Carb_Metab_HTH_regulators"/>
</dbReference>
<organism evidence="5 6">
    <name type="scientific">Candidatus Scybalomonas excrementavium</name>
    <dbReference type="NCBI Taxonomy" id="2840943"/>
    <lineage>
        <taxon>Bacteria</taxon>
        <taxon>Bacillati</taxon>
        <taxon>Bacillota</taxon>
        <taxon>Clostridia</taxon>
        <taxon>Lachnospirales</taxon>
        <taxon>Lachnospiraceae</taxon>
        <taxon>Lachnospiraceae incertae sedis</taxon>
        <taxon>Candidatus Scybalomonas</taxon>
    </lineage>
</organism>
<evidence type="ECO:0000256" key="3">
    <source>
        <dbReference type="ARBA" id="ARBA00023163"/>
    </source>
</evidence>
<dbReference type="Pfam" id="PF08220">
    <property type="entry name" value="HTH_DeoR"/>
    <property type="match status" value="1"/>
</dbReference>
<dbReference type="InterPro" id="IPR018356">
    <property type="entry name" value="Tscrpt_reg_HTH_DeoR_CS"/>
</dbReference>
<gene>
    <name evidence="5" type="ORF">IAC13_03640</name>
</gene>
<dbReference type="Pfam" id="PF00455">
    <property type="entry name" value="DeoRC"/>
    <property type="match status" value="1"/>
</dbReference>
<evidence type="ECO:0000313" key="5">
    <source>
        <dbReference type="EMBL" id="MBO8463006.1"/>
    </source>
</evidence>
<dbReference type="Gene3D" id="1.10.10.10">
    <property type="entry name" value="Winged helix-like DNA-binding domain superfamily/Winged helix DNA-binding domain"/>
    <property type="match status" value="1"/>
</dbReference>
<dbReference type="AlphaFoldDB" id="A0A9D9N754"/>
<proteinExistence type="predicted"/>
<dbReference type="PROSITE" id="PS00894">
    <property type="entry name" value="HTH_DEOR_1"/>
    <property type="match status" value="1"/>
</dbReference>
<keyword evidence="1" id="KW-0805">Transcription regulation</keyword>
<dbReference type="SMART" id="SM01134">
    <property type="entry name" value="DeoRC"/>
    <property type="match status" value="1"/>
</dbReference>
<dbReference type="Gene3D" id="3.40.50.1360">
    <property type="match status" value="1"/>
</dbReference>
<evidence type="ECO:0000256" key="1">
    <source>
        <dbReference type="ARBA" id="ARBA00023015"/>
    </source>
</evidence>